<dbReference type="InterPro" id="IPR010285">
    <property type="entry name" value="DNA_helicase_pif1-like_DEAD"/>
</dbReference>
<name>A0A6N6RE18_9FLAO</name>
<evidence type="ECO:0000313" key="2">
    <source>
        <dbReference type="EMBL" id="KAB2808034.1"/>
    </source>
</evidence>
<dbReference type="OrthoDB" id="9763659at2"/>
<organism evidence="2 3">
    <name type="scientific">Phaeocystidibacter luteus</name>
    <dbReference type="NCBI Taxonomy" id="911197"/>
    <lineage>
        <taxon>Bacteria</taxon>
        <taxon>Pseudomonadati</taxon>
        <taxon>Bacteroidota</taxon>
        <taxon>Flavobacteriia</taxon>
        <taxon>Flavobacteriales</taxon>
        <taxon>Phaeocystidibacteraceae</taxon>
        <taxon>Phaeocystidibacter</taxon>
    </lineage>
</organism>
<dbReference type="Pfam" id="PF14493">
    <property type="entry name" value="HTH_40"/>
    <property type="match status" value="1"/>
</dbReference>
<dbReference type="EMBL" id="WBVO01000009">
    <property type="protein sequence ID" value="KAB2808034.1"/>
    <property type="molecule type" value="Genomic_DNA"/>
</dbReference>
<dbReference type="Proteomes" id="UP000468650">
    <property type="component" value="Unassembled WGS sequence"/>
</dbReference>
<dbReference type="Gene3D" id="3.40.50.300">
    <property type="entry name" value="P-loop containing nucleotide triphosphate hydrolases"/>
    <property type="match status" value="2"/>
</dbReference>
<dbReference type="GO" id="GO:0006281">
    <property type="term" value="P:DNA repair"/>
    <property type="evidence" value="ECO:0007669"/>
    <property type="project" value="InterPro"/>
</dbReference>
<sequence>MSKNDPIQVAAAFVNRTARNIFLTGKAGTGKTTFLRDLAEHTHKNYMIVAPTGIAALNAGGATIHSQFSLPFGTYIPDSNFRMSADQNQGFYTRNILISHHRLSKVKRLVLRSLELLIIDEVSMLRADILDAIDLRLKSAKNIWDQPFGGVQLLFIGDLFQLPPIVKDHERSLMHRYYPNANFFNSLALKQSGLIYVELTKIYRQSDDVFIDVLNNLRQNRITAADREILNSHYLPEEEHPEGVITLATHNRLVDDINQNSLAELEGESHFYRAKIEGDFSESMYPCSREIELKIGAQVMFIRNDSSQDKRYYNGKLAKVVGLEEDEITVVLEGEEDEFLVPKETWENAKYTVEDDSLSPQLDVVGTFQQFPLKLAWAVTIHKSQGLTFDRAVIDVGRAFAPGQVYVALSRLRSLDGLILRTPVPLSAVQSDPDIVHFSEEKRKSANHVQDLKTGQKQYMQLLLNEAFDLMPIARLVGKSIERWPRPLPFDVERVAKWPDEWVSKVGELIQIGARFRSQLNSLLNASEEDQLFERLTKGVEYFESELKTILVSLFGFRADLAAFSGTKKMINELDELDHEFMQKWRRIDEIIHRCEALLAGKVIEKNTKSEKAITNWRIEQITAQKARAAEDKALRTGKRVRSKSKARGGKKVSTFEETFSLYEEGLSIAQIAEKRELTETTIVGHLARGISIERVDFMKLLPPAKAEEILRSYKGQDGLSDWRKDVDNAFSYQELRLALAHIKLKK</sequence>
<gene>
    <name evidence="2" type="ORF">F8C67_10710</name>
</gene>
<evidence type="ECO:0000259" key="1">
    <source>
        <dbReference type="SMART" id="SM00382"/>
    </source>
</evidence>
<protein>
    <submittedName>
        <fullName evidence="2">AAA family ATPase</fullName>
    </submittedName>
</protein>
<keyword evidence="3" id="KW-1185">Reference proteome</keyword>
<dbReference type="InterPro" id="IPR003593">
    <property type="entry name" value="AAA+_ATPase"/>
</dbReference>
<accession>A0A6N6RE18</accession>
<dbReference type="RefSeq" id="WP_151667848.1">
    <property type="nucleotide sequence ID" value="NZ_WBVO01000009.1"/>
</dbReference>
<proteinExistence type="predicted"/>
<feature type="domain" description="AAA+ ATPase" evidence="1">
    <location>
        <begin position="17"/>
        <end position="182"/>
    </location>
</feature>
<comment type="caution">
    <text evidence="2">The sequence shown here is derived from an EMBL/GenBank/DDBJ whole genome shotgun (WGS) entry which is preliminary data.</text>
</comment>
<evidence type="ECO:0000313" key="3">
    <source>
        <dbReference type="Proteomes" id="UP000468650"/>
    </source>
</evidence>
<dbReference type="InterPro" id="IPR027417">
    <property type="entry name" value="P-loop_NTPase"/>
</dbReference>
<dbReference type="GO" id="GO:0000723">
    <property type="term" value="P:telomere maintenance"/>
    <property type="evidence" value="ECO:0007669"/>
    <property type="project" value="InterPro"/>
</dbReference>
<dbReference type="InterPro" id="IPR029491">
    <property type="entry name" value="Helicase_HTH"/>
</dbReference>
<dbReference type="SUPFAM" id="SSF52540">
    <property type="entry name" value="P-loop containing nucleoside triphosphate hydrolases"/>
    <property type="match status" value="2"/>
</dbReference>
<dbReference type="CDD" id="cd18809">
    <property type="entry name" value="SF1_C_RecD"/>
    <property type="match status" value="1"/>
</dbReference>
<dbReference type="FunFam" id="3.40.50.300:FF:001498">
    <property type="entry name" value="ATP-dependent DNA helicase"/>
    <property type="match status" value="1"/>
</dbReference>
<dbReference type="AlphaFoldDB" id="A0A6N6RE18"/>
<dbReference type="PANTHER" id="PTHR47642">
    <property type="entry name" value="ATP-DEPENDENT DNA HELICASE"/>
    <property type="match status" value="1"/>
</dbReference>
<dbReference type="GO" id="GO:0003678">
    <property type="term" value="F:DNA helicase activity"/>
    <property type="evidence" value="ECO:0007669"/>
    <property type="project" value="InterPro"/>
</dbReference>
<dbReference type="SMART" id="SM00382">
    <property type="entry name" value="AAA"/>
    <property type="match status" value="1"/>
</dbReference>
<dbReference type="InterPro" id="IPR051055">
    <property type="entry name" value="PIF1_helicase"/>
</dbReference>
<dbReference type="Pfam" id="PF05970">
    <property type="entry name" value="PIF1"/>
    <property type="match status" value="1"/>
</dbReference>
<reference evidence="2 3" key="1">
    <citation type="submission" date="2019-09" db="EMBL/GenBank/DDBJ databases">
        <title>Genomes of family Cryomorphaceae.</title>
        <authorList>
            <person name="Bowman J.P."/>
        </authorList>
    </citation>
    <scope>NUCLEOTIDE SEQUENCE [LARGE SCALE GENOMIC DNA]</scope>
    <source>
        <strain evidence="2 3">LMG 25704</strain>
    </source>
</reference>